<gene>
    <name evidence="3" type="ORF">B0H64DRAFT_219647</name>
</gene>
<dbReference type="EMBL" id="JAUEPN010000006">
    <property type="protein sequence ID" value="KAK3293774.1"/>
    <property type="molecule type" value="Genomic_DNA"/>
</dbReference>
<keyword evidence="2" id="KW-0732">Signal</keyword>
<evidence type="ECO:0000256" key="1">
    <source>
        <dbReference type="SAM" id="MobiDB-lite"/>
    </source>
</evidence>
<organism evidence="3 4">
    <name type="scientific">Chaetomium fimeti</name>
    <dbReference type="NCBI Taxonomy" id="1854472"/>
    <lineage>
        <taxon>Eukaryota</taxon>
        <taxon>Fungi</taxon>
        <taxon>Dikarya</taxon>
        <taxon>Ascomycota</taxon>
        <taxon>Pezizomycotina</taxon>
        <taxon>Sordariomycetes</taxon>
        <taxon>Sordariomycetidae</taxon>
        <taxon>Sordariales</taxon>
        <taxon>Chaetomiaceae</taxon>
        <taxon>Chaetomium</taxon>
    </lineage>
</organism>
<name>A0AAE0HCJ0_9PEZI</name>
<evidence type="ECO:0000256" key="2">
    <source>
        <dbReference type="SAM" id="SignalP"/>
    </source>
</evidence>
<dbReference type="RefSeq" id="XP_062657288.1">
    <property type="nucleotide sequence ID" value="XM_062799563.1"/>
</dbReference>
<protein>
    <submittedName>
        <fullName evidence="3">Uncharacterized protein</fullName>
    </submittedName>
</protein>
<feature type="chain" id="PRO_5042151208" evidence="2">
    <location>
        <begin position="26"/>
        <end position="122"/>
    </location>
</feature>
<dbReference type="AlphaFoldDB" id="A0AAE0HCJ0"/>
<feature type="compositionally biased region" description="Polar residues" evidence="1">
    <location>
        <begin position="109"/>
        <end position="122"/>
    </location>
</feature>
<comment type="caution">
    <text evidence="3">The sequence shown here is derived from an EMBL/GenBank/DDBJ whole genome shotgun (WGS) entry which is preliminary data.</text>
</comment>
<accession>A0AAE0HCJ0</accession>
<feature type="signal peptide" evidence="2">
    <location>
        <begin position="1"/>
        <end position="25"/>
    </location>
</feature>
<evidence type="ECO:0000313" key="3">
    <source>
        <dbReference type="EMBL" id="KAK3293774.1"/>
    </source>
</evidence>
<dbReference type="GeneID" id="87836511"/>
<dbReference type="Proteomes" id="UP001278766">
    <property type="component" value="Unassembled WGS sequence"/>
</dbReference>
<sequence length="122" mass="12753">MKRNHIVLPALQFAAAAFFAQTALAQQTETYCVSKSDRRIVAASNCDDAANTDVLTVDAPAGLAVGSIVDEDDDMSENMGSPASRVRARNAKDLESGGFGEIVDRDDATSTTTSGQPRATGS</sequence>
<evidence type="ECO:0000313" key="4">
    <source>
        <dbReference type="Proteomes" id="UP001278766"/>
    </source>
</evidence>
<reference evidence="3" key="2">
    <citation type="submission" date="2023-06" db="EMBL/GenBank/DDBJ databases">
        <authorList>
            <consortium name="Lawrence Berkeley National Laboratory"/>
            <person name="Haridas S."/>
            <person name="Hensen N."/>
            <person name="Bonometti L."/>
            <person name="Westerberg I."/>
            <person name="Brannstrom I.O."/>
            <person name="Guillou S."/>
            <person name="Cros-Aarteil S."/>
            <person name="Calhoun S."/>
            <person name="Kuo A."/>
            <person name="Mondo S."/>
            <person name="Pangilinan J."/>
            <person name="Riley R."/>
            <person name="Labutti K."/>
            <person name="Andreopoulos B."/>
            <person name="Lipzen A."/>
            <person name="Chen C."/>
            <person name="Yanf M."/>
            <person name="Daum C."/>
            <person name="Ng V."/>
            <person name="Clum A."/>
            <person name="Steindorff A."/>
            <person name="Ohm R."/>
            <person name="Martin F."/>
            <person name="Silar P."/>
            <person name="Natvig D."/>
            <person name="Lalanne C."/>
            <person name="Gautier V."/>
            <person name="Ament-Velasquez S.L."/>
            <person name="Kruys A."/>
            <person name="Hutchinson M.I."/>
            <person name="Powell A.J."/>
            <person name="Barry K."/>
            <person name="Miller A.N."/>
            <person name="Grigoriev I.V."/>
            <person name="Debuchy R."/>
            <person name="Gladieux P."/>
            <person name="Thoren M.H."/>
            <person name="Johannesson H."/>
        </authorList>
    </citation>
    <scope>NUCLEOTIDE SEQUENCE</scope>
    <source>
        <strain evidence="3">CBS 168.71</strain>
    </source>
</reference>
<keyword evidence="4" id="KW-1185">Reference proteome</keyword>
<proteinExistence type="predicted"/>
<feature type="region of interest" description="Disordered" evidence="1">
    <location>
        <begin position="70"/>
        <end position="122"/>
    </location>
</feature>
<reference evidence="3" key="1">
    <citation type="journal article" date="2023" name="Mol. Phylogenet. Evol.">
        <title>Genome-scale phylogeny and comparative genomics of the fungal order Sordariales.</title>
        <authorList>
            <person name="Hensen N."/>
            <person name="Bonometti L."/>
            <person name="Westerberg I."/>
            <person name="Brannstrom I.O."/>
            <person name="Guillou S."/>
            <person name="Cros-Aarteil S."/>
            <person name="Calhoun S."/>
            <person name="Haridas S."/>
            <person name="Kuo A."/>
            <person name="Mondo S."/>
            <person name="Pangilinan J."/>
            <person name="Riley R."/>
            <person name="LaButti K."/>
            <person name="Andreopoulos B."/>
            <person name="Lipzen A."/>
            <person name="Chen C."/>
            <person name="Yan M."/>
            <person name="Daum C."/>
            <person name="Ng V."/>
            <person name="Clum A."/>
            <person name="Steindorff A."/>
            <person name="Ohm R.A."/>
            <person name="Martin F."/>
            <person name="Silar P."/>
            <person name="Natvig D.O."/>
            <person name="Lalanne C."/>
            <person name="Gautier V."/>
            <person name="Ament-Velasquez S.L."/>
            <person name="Kruys A."/>
            <person name="Hutchinson M.I."/>
            <person name="Powell A.J."/>
            <person name="Barry K."/>
            <person name="Miller A.N."/>
            <person name="Grigoriev I.V."/>
            <person name="Debuchy R."/>
            <person name="Gladieux P."/>
            <person name="Hiltunen Thoren M."/>
            <person name="Johannesson H."/>
        </authorList>
    </citation>
    <scope>NUCLEOTIDE SEQUENCE</scope>
    <source>
        <strain evidence="3">CBS 168.71</strain>
    </source>
</reference>